<evidence type="ECO:0000313" key="2">
    <source>
        <dbReference type="Proteomes" id="UP000515165"/>
    </source>
</evidence>
<feature type="compositionally biased region" description="Basic and acidic residues" evidence="1">
    <location>
        <begin position="57"/>
        <end position="69"/>
    </location>
</feature>
<reference evidence="3" key="1">
    <citation type="submission" date="2025-08" db="UniProtKB">
        <authorList>
            <consortium name="RefSeq"/>
        </authorList>
    </citation>
    <scope>IDENTIFICATION</scope>
    <source>
        <tissue evidence="3">Blood</tissue>
    </source>
</reference>
<gene>
    <name evidence="3" type="primary">LOC113915948</name>
</gene>
<keyword evidence="2" id="KW-1185">Reference proteome</keyword>
<feature type="compositionally biased region" description="Low complexity" evidence="1">
    <location>
        <begin position="135"/>
        <end position="151"/>
    </location>
</feature>
<organism evidence="2 3">
    <name type="scientific">Zalophus californianus</name>
    <name type="common">California sealion</name>
    <dbReference type="NCBI Taxonomy" id="9704"/>
    <lineage>
        <taxon>Eukaryota</taxon>
        <taxon>Metazoa</taxon>
        <taxon>Chordata</taxon>
        <taxon>Craniata</taxon>
        <taxon>Vertebrata</taxon>
        <taxon>Euteleostomi</taxon>
        <taxon>Mammalia</taxon>
        <taxon>Eutheria</taxon>
        <taxon>Laurasiatheria</taxon>
        <taxon>Carnivora</taxon>
        <taxon>Caniformia</taxon>
        <taxon>Pinnipedia</taxon>
        <taxon>Otariidae</taxon>
        <taxon>Zalophus</taxon>
    </lineage>
</organism>
<accession>A0A6J2C2N8</accession>
<evidence type="ECO:0000313" key="3">
    <source>
        <dbReference type="RefSeq" id="XP_027437646.1"/>
    </source>
</evidence>
<feature type="compositionally biased region" description="Polar residues" evidence="1">
    <location>
        <begin position="14"/>
        <end position="24"/>
    </location>
</feature>
<proteinExistence type="predicted"/>
<sequence>MSLLPFVWKWQGGSWDSKSSNSNRALLEASPPTAPPGGPAPSPGTPGPGAWAPTGRPDPDLWESSRAEPEAPLSCQGDRPFPRRPAPAPPRAPDGTRGPSRPPPGADSAARPTPGPGAPRGDQLTGATLAHTPGRPLLPAAPRSPARSSSRWARRVQPGPPVTAPSPGGSPGGRTEREDVARTEVASGKAGSVLERPGRGQGPARLPGLRARTLPASIPGSEVPARPRPARRGGPNFQPHFARPPSSLHHMEIYSLRK</sequence>
<feature type="compositionally biased region" description="Pro residues" evidence="1">
    <location>
        <begin position="32"/>
        <end position="46"/>
    </location>
</feature>
<name>A0A6J2C2N8_ZALCA</name>
<dbReference type="RefSeq" id="XP_027437646.1">
    <property type="nucleotide sequence ID" value="XM_027581845.2"/>
</dbReference>
<dbReference type="OrthoDB" id="10676741at2759"/>
<dbReference type="Proteomes" id="UP000515165">
    <property type="component" value="Chromosome 1"/>
</dbReference>
<dbReference type="KEGG" id="zca:113915948"/>
<feature type="region of interest" description="Disordered" evidence="1">
    <location>
        <begin position="11"/>
        <end position="258"/>
    </location>
</feature>
<evidence type="ECO:0000256" key="1">
    <source>
        <dbReference type="SAM" id="MobiDB-lite"/>
    </source>
</evidence>
<dbReference type="GeneID" id="113915948"/>
<protein>
    <submittedName>
        <fullName evidence="3">Basic proline-rich protein-like</fullName>
    </submittedName>
</protein>
<feature type="compositionally biased region" description="Pro residues" evidence="1">
    <location>
        <begin position="83"/>
        <end position="92"/>
    </location>
</feature>
<dbReference type="AlphaFoldDB" id="A0A6J2C2N8"/>